<dbReference type="Proteomes" id="UP001209535">
    <property type="component" value="Unassembled WGS sequence"/>
</dbReference>
<reference evidence="1 2" key="1">
    <citation type="submission" date="2022-10" db="EMBL/GenBank/DDBJ databases">
        <title>Defluviimonas sp. nov., isolated from ocean surface sediments.</title>
        <authorList>
            <person name="He W."/>
            <person name="Wang L."/>
            <person name="Zhang D.-F."/>
        </authorList>
    </citation>
    <scope>NUCLEOTIDE SEQUENCE [LARGE SCALE GENOMIC DNA]</scope>
    <source>
        <strain evidence="1 2">WL0024</strain>
    </source>
</reference>
<organism evidence="1 2">
    <name type="scientific">Albidovulum salinarum</name>
    <dbReference type="NCBI Taxonomy" id="2984153"/>
    <lineage>
        <taxon>Bacteria</taxon>
        <taxon>Pseudomonadati</taxon>
        <taxon>Pseudomonadota</taxon>
        <taxon>Alphaproteobacteria</taxon>
        <taxon>Rhodobacterales</taxon>
        <taxon>Paracoccaceae</taxon>
        <taxon>Albidovulum</taxon>
    </lineage>
</organism>
<evidence type="ECO:0000313" key="2">
    <source>
        <dbReference type="Proteomes" id="UP001209535"/>
    </source>
</evidence>
<keyword evidence="2" id="KW-1185">Reference proteome</keyword>
<gene>
    <name evidence="1" type="ORF">OEZ60_21860</name>
</gene>
<comment type="caution">
    <text evidence="1">The sequence shown here is derived from an EMBL/GenBank/DDBJ whole genome shotgun (WGS) entry which is preliminary data.</text>
</comment>
<name>A0ABT2X9J5_9RHOB</name>
<sequence>MAIRIGVPLNRLLTVRTNALRLMGTGGVFRRATMADSVRDFLELNRKWFQHRGIPWAAVWVREYSKSIGEHFHMQYHQVAELDREYLAQLEEWTDELLNMGPFGSDVVGQSVENSWQVKRCRRGNQSGPSVARYLGKAEPNEITTGWGKVKPNERKLSRKHGGGLGLIDGAGQKEYRWGTSRNIGPAARNRAGLLA</sequence>
<evidence type="ECO:0000313" key="1">
    <source>
        <dbReference type="EMBL" id="MCU9850617.1"/>
    </source>
</evidence>
<protein>
    <submittedName>
        <fullName evidence="1">Uncharacterized protein</fullName>
    </submittedName>
</protein>
<dbReference type="RefSeq" id="WP_263340925.1">
    <property type="nucleotide sequence ID" value="NZ_JAOVQO010000046.1"/>
</dbReference>
<accession>A0ABT2X9J5</accession>
<proteinExistence type="predicted"/>
<dbReference type="EMBL" id="JAOVQO010000046">
    <property type="protein sequence ID" value="MCU9850617.1"/>
    <property type="molecule type" value="Genomic_DNA"/>
</dbReference>